<name>A0A1D2AJC8_ORNBR</name>
<organism evidence="2">
    <name type="scientific">Ornithodoros brasiliensis</name>
    <name type="common">Mouro tick</name>
    <dbReference type="NCBI Taxonomy" id="888526"/>
    <lineage>
        <taxon>Eukaryota</taxon>
        <taxon>Metazoa</taxon>
        <taxon>Ecdysozoa</taxon>
        <taxon>Arthropoda</taxon>
        <taxon>Chelicerata</taxon>
        <taxon>Arachnida</taxon>
        <taxon>Acari</taxon>
        <taxon>Parasitiformes</taxon>
        <taxon>Ixodida</taxon>
        <taxon>Ixodoidea</taxon>
        <taxon>Argasidae</taxon>
        <taxon>Ornithodorinae</taxon>
        <taxon>Ornithodoros</taxon>
    </lineage>
</organism>
<feature type="region of interest" description="Disordered" evidence="1">
    <location>
        <begin position="92"/>
        <end position="112"/>
    </location>
</feature>
<reference evidence="2" key="1">
    <citation type="submission" date="2016-07" db="EMBL/GenBank/DDBJ databases">
        <title>Salivary Glands transcriptome analysis on engorged females of Ornithodoros brasiliensis (Acari:Argasidae).</title>
        <authorList>
            <person name="Simons S.M."/>
            <person name="Carvalho E."/>
            <person name="Junqueira-de-Azevedo I."/>
            <person name="Ho P.L."/>
            <person name="Giovanni D."/>
            <person name="Mendonca R."/>
            <person name="Onofrio V."/>
            <person name="Landulfo G."/>
            <person name="Ramirez D."/>
            <person name="Barros-Battesti D."/>
        </authorList>
    </citation>
    <scope>NUCLEOTIDE SEQUENCE</scope>
    <source>
        <strain evidence="2">Female</strain>
        <tissue evidence="2">Salivary gland</tissue>
    </source>
</reference>
<dbReference type="AlphaFoldDB" id="A0A1D2AJC8"/>
<sequence>EREPSRLSTHRRRTSNNRPAHRSHTAPADGSLRRQQEEQGVRHLHGRVLRGGRRAVPALHAHLSHRLHRRLADAFLHVPFLHGTCRCGPPNHLPDQLRGRQPSAATPIQNRARSVSSCWTPGSCEGSPWPPEVVRTTA</sequence>
<feature type="non-terminal residue" evidence="2">
    <location>
        <position position="1"/>
    </location>
</feature>
<protein>
    <submittedName>
        <fullName evidence="2">Ring finger protein 11 like</fullName>
    </submittedName>
</protein>
<evidence type="ECO:0000313" key="2">
    <source>
        <dbReference type="EMBL" id="JAT79280.1"/>
    </source>
</evidence>
<feature type="region of interest" description="Disordered" evidence="1">
    <location>
        <begin position="1"/>
        <end position="43"/>
    </location>
</feature>
<feature type="compositionally biased region" description="Basic residues" evidence="1">
    <location>
        <begin position="8"/>
        <end position="24"/>
    </location>
</feature>
<dbReference type="EMBL" id="GETE01000054">
    <property type="protein sequence ID" value="JAT79280.1"/>
    <property type="molecule type" value="Transcribed_RNA"/>
</dbReference>
<feature type="compositionally biased region" description="Basic and acidic residues" evidence="1">
    <location>
        <begin position="31"/>
        <end position="41"/>
    </location>
</feature>
<proteinExistence type="predicted"/>
<accession>A0A1D2AJC8</accession>
<feature type="compositionally biased region" description="Polar residues" evidence="1">
    <location>
        <begin position="103"/>
        <end position="112"/>
    </location>
</feature>
<evidence type="ECO:0000256" key="1">
    <source>
        <dbReference type="SAM" id="MobiDB-lite"/>
    </source>
</evidence>